<dbReference type="AlphaFoldDB" id="A0A1M5SJJ1"/>
<proteinExistence type="predicted"/>
<name>A0A1M5SJJ1_9CLOT</name>
<dbReference type="EMBL" id="FQXP01000003">
    <property type="protein sequence ID" value="SHH38762.1"/>
    <property type="molecule type" value="Genomic_DNA"/>
</dbReference>
<evidence type="ECO:0000313" key="2">
    <source>
        <dbReference type="EMBL" id="SHH38762.1"/>
    </source>
</evidence>
<reference evidence="2 3" key="1">
    <citation type="submission" date="2016-11" db="EMBL/GenBank/DDBJ databases">
        <authorList>
            <person name="Jaros S."/>
            <person name="Januszkiewicz K."/>
            <person name="Wedrychowicz H."/>
        </authorList>
    </citation>
    <scope>NUCLEOTIDE SEQUENCE [LARGE SCALE GENOMIC DNA]</scope>
    <source>
        <strain evidence="2 3">DSM 3089</strain>
    </source>
</reference>
<sequence>MSNTASSGSKNNTKLKEQVSIINISLIATFFIILSIILSSIALNKSRVQMLDKINGTSSAKKLPETAGFQNTANILALGASLVFFYFSWQGMMDKSVRINQQKVNYNNFLASGLVVLATFIRYVTLVQNPGPVTGLEEEETF</sequence>
<gene>
    <name evidence="2" type="ORF">SAMN02745196_00198</name>
</gene>
<keyword evidence="1" id="KW-0812">Transmembrane</keyword>
<feature type="transmembrane region" description="Helical" evidence="1">
    <location>
        <begin position="72"/>
        <end position="89"/>
    </location>
</feature>
<keyword evidence="1" id="KW-1133">Transmembrane helix</keyword>
<evidence type="ECO:0000313" key="3">
    <source>
        <dbReference type="Proteomes" id="UP000184526"/>
    </source>
</evidence>
<dbReference type="STRING" id="1121306.SAMN02745196_00198"/>
<dbReference type="RefSeq" id="WP_072829166.1">
    <property type="nucleotide sequence ID" value="NZ_FQXP01000003.1"/>
</dbReference>
<dbReference type="Proteomes" id="UP000184526">
    <property type="component" value="Unassembled WGS sequence"/>
</dbReference>
<protein>
    <submittedName>
        <fullName evidence="2">Uncharacterized protein</fullName>
    </submittedName>
</protein>
<accession>A0A1M5SJJ1</accession>
<evidence type="ECO:0000256" key="1">
    <source>
        <dbReference type="SAM" id="Phobius"/>
    </source>
</evidence>
<feature type="transmembrane region" description="Helical" evidence="1">
    <location>
        <begin position="21"/>
        <end position="43"/>
    </location>
</feature>
<keyword evidence="1" id="KW-0472">Membrane</keyword>
<organism evidence="2 3">
    <name type="scientific">Clostridium collagenovorans DSM 3089</name>
    <dbReference type="NCBI Taxonomy" id="1121306"/>
    <lineage>
        <taxon>Bacteria</taxon>
        <taxon>Bacillati</taxon>
        <taxon>Bacillota</taxon>
        <taxon>Clostridia</taxon>
        <taxon>Eubacteriales</taxon>
        <taxon>Clostridiaceae</taxon>
        <taxon>Clostridium</taxon>
    </lineage>
</organism>
<feature type="transmembrane region" description="Helical" evidence="1">
    <location>
        <begin position="109"/>
        <end position="126"/>
    </location>
</feature>
<keyword evidence="3" id="KW-1185">Reference proteome</keyword>